<evidence type="ECO:0000256" key="2">
    <source>
        <dbReference type="SAM" id="Phobius"/>
    </source>
</evidence>
<evidence type="ECO:0000256" key="1">
    <source>
        <dbReference type="SAM" id="MobiDB-lite"/>
    </source>
</evidence>
<dbReference type="Proteomes" id="UP001500635">
    <property type="component" value="Unassembled WGS sequence"/>
</dbReference>
<feature type="transmembrane region" description="Helical" evidence="2">
    <location>
        <begin position="59"/>
        <end position="79"/>
    </location>
</feature>
<name>A0ABP8J3W8_9ACTN</name>
<reference evidence="4" key="1">
    <citation type="journal article" date="2019" name="Int. J. Syst. Evol. Microbiol.">
        <title>The Global Catalogue of Microorganisms (GCM) 10K type strain sequencing project: providing services to taxonomists for standard genome sequencing and annotation.</title>
        <authorList>
            <consortium name="The Broad Institute Genomics Platform"/>
            <consortium name="The Broad Institute Genome Sequencing Center for Infectious Disease"/>
            <person name="Wu L."/>
            <person name="Ma J."/>
        </authorList>
    </citation>
    <scope>NUCLEOTIDE SEQUENCE [LARGE SCALE GENOMIC DNA]</scope>
    <source>
        <strain evidence="4">JCM 17688</strain>
    </source>
</reference>
<accession>A0ABP8J3W8</accession>
<keyword evidence="2" id="KW-1133">Transmembrane helix</keyword>
<feature type="region of interest" description="Disordered" evidence="1">
    <location>
        <begin position="1"/>
        <end position="23"/>
    </location>
</feature>
<proteinExistence type="predicted"/>
<gene>
    <name evidence="3" type="ORF">GCM10023147_05100</name>
</gene>
<sequence length="182" mass="18631">MTERGPRFPGVPADGGAPEPRRGLKPTGWRELVAIALAVGVAVWIVVRSHYGSLPSVPLLAGGSLYVLAAIETPVAFVVRSRVAGGRVGIGAGRMHPITVARAVALAKASALLGAFAVGVFGGLLVFLLSERSTLTAAQHDMPGAALGLVGALLLVAAALWLERCCRTPDDPDEQPTDASPA</sequence>
<feature type="transmembrane region" description="Helical" evidence="2">
    <location>
        <begin position="100"/>
        <end position="130"/>
    </location>
</feature>
<organism evidence="3 4">
    <name type="scientific">Tsukamurella soli</name>
    <dbReference type="NCBI Taxonomy" id="644556"/>
    <lineage>
        <taxon>Bacteria</taxon>
        <taxon>Bacillati</taxon>
        <taxon>Actinomycetota</taxon>
        <taxon>Actinomycetes</taxon>
        <taxon>Mycobacteriales</taxon>
        <taxon>Tsukamurellaceae</taxon>
        <taxon>Tsukamurella</taxon>
    </lineage>
</organism>
<keyword evidence="2" id="KW-0472">Membrane</keyword>
<dbReference type="Pfam" id="PF11377">
    <property type="entry name" value="DUF3180"/>
    <property type="match status" value="1"/>
</dbReference>
<dbReference type="RefSeq" id="WP_425584331.1">
    <property type="nucleotide sequence ID" value="NZ_BAABFR010000005.1"/>
</dbReference>
<keyword evidence="2" id="KW-0812">Transmembrane</keyword>
<dbReference type="InterPro" id="IPR021517">
    <property type="entry name" value="DUF3180"/>
</dbReference>
<evidence type="ECO:0000313" key="3">
    <source>
        <dbReference type="EMBL" id="GAA4384548.1"/>
    </source>
</evidence>
<protein>
    <submittedName>
        <fullName evidence="3">DUF3180 domain-containing protein</fullName>
    </submittedName>
</protein>
<feature type="transmembrane region" description="Helical" evidence="2">
    <location>
        <begin position="142"/>
        <end position="162"/>
    </location>
</feature>
<evidence type="ECO:0000313" key="4">
    <source>
        <dbReference type="Proteomes" id="UP001500635"/>
    </source>
</evidence>
<feature type="transmembrane region" description="Helical" evidence="2">
    <location>
        <begin position="29"/>
        <end position="47"/>
    </location>
</feature>
<keyword evidence="4" id="KW-1185">Reference proteome</keyword>
<comment type="caution">
    <text evidence="3">The sequence shown here is derived from an EMBL/GenBank/DDBJ whole genome shotgun (WGS) entry which is preliminary data.</text>
</comment>
<dbReference type="EMBL" id="BAABFR010000005">
    <property type="protein sequence ID" value="GAA4384548.1"/>
    <property type="molecule type" value="Genomic_DNA"/>
</dbReference>